<evidence type="ECO:0000256" key="6">
    <source>
        <dbReference type="SAM" id="Phobius"/>
    </source>
</evidence>
<dbReference type="PROSITE" id="PS50850">
    <property type="entry name" value="MFS"/>
    <property type="match status" value="1"/>
</dbReference>
<dbReference type="SUPFAM" id="SSF103473">
    <property type="entry name" value="MFS general substrate transporter"/>
    <property type="match status" value="1"/>
</dbReference>
<feature type="non-terminal residue" evidence="8">
    <location>
        <position position="122"/>
    </location>
</feature>
<reference evidence="8 9" key="1">
    <citation type="journal article" date="2011" name="Proc. Natl. Acad. Sci. U.S.A.">
        <title>Comparative genomics of xylose-fermenting fungi for enhanced biofuel production.</title>
        <authorList>
            <person name="Wohlbach D.J."/>
            <person name="Kuo A."/>
            <person name="Sato T.K."/>
            <person name="Potts K.M."/>
            <person name="Salamov A.A."/>
            <person name="LaButti K.M."/>
            <person name="Sun H."/>
            <person name="Clum A."/>
            <person name="Pangilinan J.L."/>
            <person name="Lindquist E.A."/>
            <person name="Lucas S."/>
            <person name="Lapidus A."/>
            <person name="Jin M."/>
            <person name="Gunawan C."/>
            <person name="Balan V."/>
            <person name="Dale B.E."/>
            <person name="Jeffries T.W."/>
            <person name="Zinkel R."/>
            <person name="Barry K.W."/>
            <person name="Grigoriev I.V."/>
            <person name="Gasch A.P."/>
        </authorList>
    </citation>
    <scope>NUCLEOTIDE SEQUENCE [LARGE SCALE GENOMIC DNA]</scope>
    <source>
        <strain evidence="9">ATCC 10573 / BCRC 21748 / CBS 615 / JCM 9827 / NBRC 10315 / NRRL Y-1498 / VKM Y-70</strain>
    </source>
</reference>
<organism evidence="9">
    <name type="scientific">Candida tenuis (strain ATCC 10573 / BCRC 21748 / CBS 615 / JCM 9827 / NBRC 10315 / NRRL Y-1498 / VKM Y-70)</name>
    <name type="common">Yeast</name>
    <name type="synonym">Yamadazyma tenuis</name>
    <dbReference type="NCBI Taxonomy" id="590646"/>
    <lineage>
        <taxon>Eukaryota</taxon>
        <taxon>Fungi</taxon>
        <taxon>Dikarya</taxon>
        <taxon>Ascomycota</taxon>
        <taxon>Saccharomycotina</taxon>
        <taxon>Pichiomycetes</taxon>
        <taxon>Debaryomycetaceae</taxon>
        <taxon>Yamadazyma</taxon>
    </lineage>
</organism>
<dbReference type="EMBL" id="GL996521">
    <property type="protein sequence ID" value="EGV64437.1"/>
    <property type="molecule type" value="Genomic_DNA"/>
</dbReference>
<dbReference type="OrthoDB" id="6770063at2759"/>
<evidence type="ECO:0000256" key="2">
    <source>
        <dbReference type="ARBA" id="ARBA00008335"/>
    </source>
</evidence>
<dbReference type="AlphaFoldDB" id="G3B4B0"/>
<gene>
    <name evidence="8" type="ORF">CANTEDRAFT_121807</name>
</gene>
<evidence type="ECO:0000313" key="9">
    <source>
        <dbReference type="Proteomes" id="UP000000707"/>
    </source>
</evidence>
<proteinExistence type="inferred from homology"/>
<feature type="transmembrane region" description="Helical" evidence="6">
    <location>
        <begin position="73"/>
        <end position="95"/>
    </location>
</feature>
<dbReference type="PANTHER" id="PTHR23501">
    <property type="entry name" value="MAJOR FACILITATOR SUPERFAMILY"/>
    <property type="match status" value="1"/>
</dbReference>
<name>G3B4B0_CANTC</name>
<protein>
    <recommendedName>
        <fullName evidence="7">Major facilitator superfamily (MFS) profile domain-containing protein</fullName>
    </recommendedName>
</protein>
<dbReference type="Gene3D" id="1.20.1250.20">
    <property type="entry name" value="MFS general substrate transporter like domains"/>
    <property type="match status" value="1"/>
</dbReference>
<keyword evidence="5 6" id="KW-0472">Membrane</keyword>
<comment type="subcellular location">
    <subcellularLocation>
        <location evidence="1">Membrane</location>
        <topology evidence="1">Multi-pass membrane protein</topology>
    </subcellularLocation>
</comment>
<dbReference type="InterPro" id="IPR036259">
    <property type="entry name" value="MFS_trans_sf"/>
</dbReference>
<dbReference type="HOGENOM" id="CLU_2032054_0_0_1"/>
<dbReference type="InterPro" id="IPR011701">
    <property type="entry name" value="MFS"/>
</dbReference>
<keyword evidence="9" id="KW-1185">Reference proteome</keyword>
<keyword evidence="4 6" id="KW-1133">Transmembrane helix</keyword>
<evidence type="ECO:0000256" key="4">
    <source>
        <dbReference type="ARBA" id="ARBA00022989"/>
    </source>
</evidence>
<evidence type="ECO:0000256" key="1">
    <source>
        <dbReference type="ARBA" id="ARBA00004141"/>
    </source>
</evidence>
<feature type="domain" description="Major facilitator superfamily (MFS) profile" evidence="7">
    <location>
        <begin position="42"/>
        <end position="122"/>
    </location>
</feature>
<feature type="transmembrane region" description="Helical" evidence="6">
    <location>
        <begin position="39"/>
        <end position="61"/>
    </location>
</feature>
<evidence type="ECO:0000313" key="8">
    <source>
        <dbReference type="EMBL" id="EGV64437.1"/>
    </source>
</evidence>
<dbReference type="PANTHER" id="PTHR23501:SF81">
    <property type="entry name" value="VACUOLAR BASIC AMINO ACID TRANSPORTER 2"/>
    <property type="match status" value="1"/>
</dbReference>
<sequence>MRETEPLISESTFFEDRSGVVSTDEGKQSEHFFSDAPNFFWIETSLLINVFLSGFDGTVTASTYSMIGNEFKALSIAPWITSSYLISSTAFQPLYGSLSDIFGRRICICFALFVFGIGCYGC</sequence>
<dbReference type="Proteomes" id="UP000000707">
    <property type="component" value="Unassembled WGS sequence"/>
</dbReference>
<comment type="similarity">
    <text evidence="2">Belongs to the major facilitator superfamily.</text>
</comment>
<dbReference type="InterPro" id="IPR020846">
    <property type="entry name" value="MFS_dom"/>
</dbReference>
<evidence type="ECO:0000259" key="7">
    <source>
        <dbReference type="PROSITE" id="PS50850"/>
    </source>
</evidence>
<accession>G3B4B0</accession>
<evidence type="ECO:0000256" key="5">
    <source>
        <dbReference type="ARBA" id="ARBA00023136"/>
    </source>
</evidence>
<dbReference type="Pfam" id="PF07690">
    <property type="entry name" value="MFS_1"/>
    <property type="match status" value="1"/>
</dbReference>
<keyword evidence="3 6" id="KW-0812">Transmembrane</keyword>
<feature type="transmembrane region" description="Helical" evidence="6">
    <location>
        <begin position="101"/>
        <end position="121"/>
    </location>
</feature>
<dbReference type="GO" id="GO:0000329">
    <property type="term" value="C:fungal-type vacuole membrane"/>
    <property type="evidence" value="ECO:0007669"/>
    <property type="project" value="TreeGrafter"/>
</dbReference>
<dbReference type="GO" id="GO:0015174">
    <property type="term" value="F:basic amino acid transmembrane transporter activity"/>
    <property type="evidence" value="ECO:0007669"/>
    <property type="project" value="TreeGrafter"/>
</dbReference>
<evidence type="ECO:0000256" key="3">
    <source>
        <dbReference type="ARBA" id="ARBA00022692"/>
    </source>
</evidence>